<evidence type="ECO:0000256" key="2">
    <source>
        <dbReference type="ARBA" id="ARBA00011245"/>
    </source>
</evidence>
<keyword evidence="18" id="KW-0175">Coiled coil</keyword>
<gene>
    <name evidence="21" type="ORF">SteCoe_13232</name>
</gene>
<evidence type="ECO:0000256" key="4">
    <source>
        <dbReference type="ARBA" id="ARBA00022679"/>
    </source>
</evidence>
<keyword evidence="6" id="KW-0677">Repeat</keyword>
<organism evidence="21 22">
    <name type="scientific">Stentor coeruleus</name>
    <dbReference type="NCBI Taxonomy" id="5963"/>
    <lineage>
        <taxon>Eukaryota</taxon>
        <taxon>Sar</taxon>
        <taxon>Alveolata</taxon>
        <taxon>Ciliophora</taxon>
        <taxon>Postciliodesmatophora</taxon>
        <taxon>Heterotrichea</taxon>
        <taxon>Heterotrichida</taxon>
        <taxon>Stentoridae</taxon>
        <taxon>Stentor</taxon>
    </lineage>
</organism>
<evidence type="ECO:0000256" key="17">
    <source>
        <dbReference type="RuleBase" id="RU367134"/>
    </source>
</evidence>
<dbReference type="FunFam" id="1.10.510.10:FF:000571">
    <property type="entry name" value="Maternal embryonic leucine zipper kinase"/>
    <property type="match status" value="1"/>
</dbReference>
<feature type="coiled-coil region" evidence="18">
    <location>
        <begin position="416"/>
        <end position="450"/>
    </location>
</feature>
<dbReference type="PROSITE" id="PS50011">
    <property type="entry name" value="PROTEIN_KINASE_DOM"/>
    <property type="match status" value="1"/>
</dbReference>
<evidence type="ECO:0000256" key="12">
    <source>
        <dbReference type="ARBA" id="ARBA00047899"/>
    </source>
</evidence>
<dbReference type="CDD" id="cd14007">
    <property type="entry name" value="STKc_Aurora"/>
    <property type="match status" value="1"/>
</dbReference>
<dbReference type="InterPro" id="IPR000719">
    <property type="entry name" value="Prot_kinase_dom"/>
</dbReference>
<dbReference type="InterPro" id="IPR008271">
    <property type="entry name" value="Ser/Thr_kinase_AS"/>
</dbReference>
<evidence type="ECO:0000259" key="20">
    <source>
        <dbReference type="PROSITE" id="PS50011"/>
    </source>
</evidence>
<evidence type="ECO:0000256" key="14">
    <source>
        <dbReference type="PIRSR" id="PIRSR630616-1"/>
    </source>
</evidence>
<evidence type="ECO:0000256" key="11">
    <source>
        <dbReference type="ARBA" id="ARBA00024334"/>
    </source>
</evidence>
<keyword evidence="4 17" id="KW-0808">Transferase</keyword>
<comment type="similarity">
    <text evidence="11">Belongs to the protein kinase superfamily. Ser/Thr protein kinase family. CDPK subfamily.</text>
</comment>
<feature type="region of interest" description="Disordered" evidence="19">
    <location>
        <begin position="318"/>
        <end position="342"/>
    </location>
</feature>
<evidence type="ECO:0000256" key="1">
    <source>
        <dbReference type="ARBA" id="ARBA00001946"/>
    </source>
</evidence>
<dbReference type="EC" id="2.7.11.1" evidence="17"/>
<evidence type="ECO:0000256" key="15">
    <source>
        <dbReference type="PIRSR" id="PIRSR630616-2"/>
    </source>
</evidence>
<keyword evidence="22" id="KW-1185">Reference proteome</keyword>
<dbReference type="GO" id="GO:0004674">
    <property type="term" value="F:protein serine/threonine kinase activity"/>
    <property type="evidence" value="ECO:0007669"/>
    <property type="project" value="UniProtKB-KW"/>
</dbReference>
<evidence type="ECO:0000256" key="3">
    <source>
        <dbReference type="ARBA" id="ARBA00022527"/>
    </source>
</evidence>
<dbReference type="Pfam" id="PF00069">
    <property type="entry name" value="Pkinase"/>
    <property type="match status" value="1"/>
</dbReference>
<evidence type="ECO:0000313" key="22">
    <source>
        <dbReference type="Proteomes" id="UP000187209"/>
    </source>
</evidence>
<evidence type="ECO:0000313" key="21">
    <source>
        <dbReference type="EMBL" id="OMJ85471.1"/>
    </source>
</evidence>
<sequence>MSKRPIIKLLFESPSVANGKDPELSRKDFEFEKSIGDGAFGKVWRVKNRSTQKMHAMKQVPKEKVMKMLGQFRREVYIMYELSHPHIIKLYNHFEDEKFFYLIMELAEGGNLFHRLYRERCFLERTAAQYFREVVLAIEYLHSHIPAIIHRDIKPENILLDKEGRIKLTDFGWSNYYSTENPTMRFTMCGTLEYLPPEIASEAGHNTGADIWCLGILLFEMLTGSTPFVSKGRDQLLTNITQAKPRFPHSMSPLARDLISKMLEKDPGKRISAKEIKAHAWLQENPPIRETITQDCIPKLLPSIEEVNKVLQILEKNEPEQKKTKSPDKSVENTLKHEESIVSLSNKSPQISVIHNIEENHKSTNESNCKIELINEENNKIEFGNIPNNEFRMSIVKLKNQVDLKYDGNSKMKNSIIEVIIKLQDINREVKMLEEKIQSKKNELSTLNGTRSVLFSKVTDCNIELERMSHINIGQLTDKINQKNSDLLTKTALYKQMKNKYENLKKNSQKIFQDFTEKENYLSEISATLKELKEKMNQNSIGKKSEIIELSTSAEVLKTRINSHEISTIKLNRHETSASNEIMRIIKKENNKLGINMRPKFEKLYDKLQERINEKEQELAEAKITFEEVRFEIIQKANIRKNDILKIGKKKNNLKTIDEENIDSLNKKLQIMCEQAQKYNTDTMEIEKAKEKVETLKKDFSLQILKMKEIQIKRNKLLEIIEKKKQEIEVIEMEVGMLKVQIIPLE</sequence>
<dbReference type="GO" id="GO:0046872">
    <property type="term" value="F:metal ion binding"/>
    <property type="evidence" value="ECO:0007669"/>
    <property type="project" value="UniProtKB-KW"/>
</dbReference>
<reference evidence="21 22" key="1">
    <citation type="submission" date="2016-11" db="EMBL/GenBank/DDBJ databases">
        <title>The macronuclear genome of Stentor coeruleus: a giant cell with tiny introns.</title>
        <authorList>
            <person name="Slabodnick M."/>
            <person name="Ruby J.G."/>
            <person name="Reiff S.B."/>
            <person name="Swart E.C."/>
            <person name="Gosai S."/>
            <person name="Prabakaran S."/>
            <person name="Witkowska E."/>
            <person name="Larue G.E."/>
            <person name="Fisher S."/>
            <person name="Freeman R.M."/>
            <person name="Gunawardena J."/>
            <person name="Chu W."/>
            <person name="Stover N.A."/>
            <person name="Gregory B.D."/>
            <person name="Nowacki M."/>
            <person name="Derisi J."/>
            <person name="Roy S.W."/>
            <person name="Marshall W.F."/>
            <person name="Sood P."/>
        </authorList>
    </citation>
    <scope>NUCLEOTIDE SEQUENCE [LARGE SCALE GENOMIC DNA]</scope>
    <source>
        <strain evidence="21">WM001</strain>
    </source>
</reference>
<evidence type="ECO:0000256" key="9">
    <source>
        <dbReference type="ARBA" id="ARBA00022837"/>
    </source>
</evidence>
<evidence type="ECO:0000256" key="16">
    <source>
        <dbReference type="PIRSR" id="PIRSR630616-3"/>
    </source>
</evidence>
<feature type="domain" description="Protein kinase" evidence="20">
    <location>
        <begin position="29"/>
        <end position="282"/>
    </location>
</feature>
<keyword evidence="9" id="KW-0106">Calcium</keyword>
<evidence type="ECO:0000256" key="5">
    <source>
        <dbReference type="ARBA" id="ARBA00022723"/>
    </source>
</evidence>
<name>A0A1R2C908_9CILI</name>
<feature type="coiled-coil region" evidence="18">
    <location>
        <begin position="662"/>
        <end position="741"/>
    </location>
</feature>
<comment type="similarity">
    <text evidence="17">Belongs to the protein kinase superfamily. Ser/Thr protein kinase family. Aurora subfamily.</text>
</comment>
<keyword evidence="3 17" id="KW-0723">Serine/threonine-protein kinase</keyword>
<feature type="binding site" evidence="15">
    <location>
        <position position="58"/>
    </location>
    <ligand>
        <name>ATP</name>
        <dbReference type="ChEBI" id="CHEBI:30616"/>
    </ligand>
</feature>
<dbReference type="PROSITE" id="PS00108">
    <property type="entry name" value="PROTEIN_KINASE_ST"/>
    <property type="match status" value="1"/>
</dbReference>
<evidence type="ECO:0000256" key="7">
    <source>
        <dbReference type="ARBA" id="ARBA00022741"/>
    </source>
</evidence>
<accession>A0A1R2C908</accession>
<dbReference type="OrthoDB" id="319611at2759"/>
<feature type="binding site" evidence="15">
    <location>
        <begin position="105"/>
        <end position="107"/>
    </location>
    <ligand>
        <name>ATP</name>
        <dbReference type="ChEBI" id="CHEBI:30616"/>
    </ligand>
</feature>
<proteinExistence type="inferred from homology"/>
<evidence type="ECO:0000256" key="13">
    <source>
        <dbReference type="ARBA" id="ARBA00048679"/>
    </source>
</evidence>
<keyword evidence="5" id="KW-0479">Metal-binding</keyword>
<comment type="caution">
    <text evidence="21">The sequence shown here is derived from an EMBL/GenBank/DDBJ whole genome shotgun (WGS) entry which is preliminary data.</text>
</comment>
<feature type="cross-link" description="Glycyl lysine isopeptide (Lys-Gly) (interchain with G-Cter in SUMO2)" evidence="16">
    <location>
        <position position="154"/>
    </location>
</feature>
<comment type="catalytic activity">
    <reaction evidence="12 17">
        <text>L-threonyl-[protein] + ATP = O-phospho-L-threonyl-[protein] + ADP + H(+)</text>
        <dbReference type="Rhea" id="RHEA:46608"/>
        <dbReference type="Rhea" id="RHEA-COMP:11060"/>
        <dbReference type="Rhea" id="RHEA-COMP:11605"/>
        <dbReference type="ChEBI" id="CHEBI:15378"/>
        <dbReference type="ChEBI" id="CHEBI:30013"/>
        <dbReference type="ChEBI" id="CHEBI:30616"/>
        <dbReference type="ChEBI" id="CHEBI:61977"/>
        <dbReference type="ChEBI" id="CHEBI:456216"/>
        <dbReference type="EC" id="2.7.11.1"/>
    </reaction>
</comment>
<dbReference type="PANTHER" id="PTHR24350">
    <property type="entry name" value="SERINE/THREONINE-PROTEIN KINASE IAL-RELATED"/>
    <property type="match status" value="1"/>
</dbReference>
<keyword evidence="7 15" id="KW-0547">Nucleotide-binding</keyword>
<feature type="binding site" evidence="15">
    <location>
        <position position="170"/>
    </location>
    <ligand>
        <name>ATP</name>
        <dbReference type="ChEBI" id="CHEBI:30616"/>
    </ligand>
</feature>
<keyword evidence="8 17" id="KW-0418">Kinase</keyword>
<dbReference type="AlphaFoldDB" id="A0A1R2C908"/>
<evidence type="ECO:0000256" key="6">
    <source>
        <dbReference type="ARBA" id="ARBA00022737"/>
    </source>
</evidence>
<feature type="coiled-coil region" evidence="18">
    <location>
        <begin position="598"/>
        <end position="632"/>
    </location>
</feature>
<dbReference type="GO" id="GO:0005524">
    <property type="term" value="F:ATP binding"/>
    <property type="evidence" value="ECO:0007669"/>
    <property type="project" value="UniProtKB-UniRule"/>
</dbReference>
<dbReference type="Proteomes" id="UP000187209">
    <property type="component" value="Unassembled WGS sequence"/>
</dbReference>
<feature type="compositionally biased region" description="Basic and acidic residues" evidence="19">
    <location>
        <begin position="318"/>
        <end position="340"/>
    </location>
</feature>
<evidence type="ECO:0000256" key="19">
    <source>
        <dbReference type="SAM" id="MobiDB-lite"/>
    </source>
</evidence>
<feature type="coiled-coil region" evidence="18">
    <location>
        <begin position="487"/>
        <end position="538"/>
    </location>
</feature>
<dbReference type="SMART" id="SM00220">
    <property type="entry name" value="S_TKc"/>
    <property type="match status" value="1"/>
</dbReference>
<comment type="catalytic activity">
    <reaction evidence="13 17">
        <text>L-seryl-[protein] + ATP = O-phospho-L-seryl-[protein] + ADP + H(+)</text>
        <dbReference type="Rhea" id="RHEA:17989"/>
        <dbReference type="Rhea" id="RHEA-COMP:9863"/>
        <dbReference type="Rhea" id="RHEA-COMP:11604"/>
        <dbReference type="ChEBI" id="CHEBI:15378"/>
        <dbReference type="ChEBI" id="CHEBI:29999"/>
        <dbReference type="ChEBI" id="CHEBI:30616"/>
        <dbReference type="ChEBI" id="CHEBI:83421"/>
        <dbReference type="ChEBI" id="CHEBI:456216"/>
        <dbReference type="EC" id="2.7.11.1"/>
    </reaction>
</comment>
<dbReference type="FunFam" id="3.30.200.20:FF:000315">
    <property type="entry name" value="Calcium-dependent protein kinase 3"/>
    <property type="match status" value="1"/>
</dbReference>
<evidence type="ECO:0000256" key="18">
    <source>
        <dbReference type="SAM" id="Coils"/>
    </source>
</evidence>
<comment type="subunit">
    <text evidence="2">Monomer.</text>
</comment>
<feature type="active site" description="Proton acceptor" evidence="14">
    <location>
        <position position="152"/>
    </location>
</feature>
<evidence type="ECO:0000256" key="10">
    <source>
        <dbReference type="ARBA" id="ARBA00022840"/>
    </source>
</evidence>
<dbReference type="InterPro" id="IPR030616">
    <property type="entry name" value="Aur-like"/>
</dbReference>
<evidence type="ECO:0000256" key="8">
    <source>
        <dbReference type="ARBA" id="ARBA00022777"/>
    </source>
</evidence>
<keyword evidence="10 15" id="KW-0067">ATP-binding</keyword>
<protein>
    <recommendedName>
        <fullName evidence="17">Aurora kinase</fullName>
        <ecNumber evidence="17">2.7.11.1</ecNumber>
    </recommendedName>
</protein>
<dbReference type="EMBL" id="MPUH01000236">
    <property type="protein sequence ID" value="OMJ85471.1"/>
    <property type="molecule type" value="Genomic_DNA"/>
</dbReference>
<dbReference type="SUPFAM" id="SSF56112">
    <property type="entry name" value="Protein kinase-like (PK-like)"/>
    <property type="match status" value="1"/>
</dbReference>
<dbReference type="InterPro" id="IPR011009">
    <property type="entry name" value="Kinase-like_dom_sf"/>
</dbReference>
<dbReference type="Gene3D" id="1.10.510.10">
    <property type="entry name" value="Transferase(Phosphotransferase) domain 1"/>
    <property type="match status" value="1"/>
</dbReference>
<feature type="binding site" evidence="15">
    <location>
        <begin position="156"/>
        <end position="157"/>
    </location>
    <ligand>
        <name>ATP</name>
        <dbReference type="ChEBI" id="CHEBI:30616"/>
    </ligand>
</feature>
<comment type="cofactor">
    <cofactor evidence="1">
        <name>Mg(2+)</name>
        <dbReference type="ChEBI" id="CHEBI:18420"/>
    </cofactor>
</comment>